<reference evidence="1 2" key="1">
    <citation type="submission" date="2016-10" db="EMBL/GenBank/DDBJ databases">
        <authorList>
            <person name="de Groot N.N."/>
        </authorList>
    </citation>
    <scope>NUCLEOTIDE SEQUENCE [LARGE SCALE GENOMIC DNA]</scope>
    <source>
        <strain evidence="1 2">DSM 28286</strain>
    </source>
</reference>
<dbReference type="OrthoDB" id="669883at2"/>
<evidence type="ECO:0000313" key="1">
    <source>
        <dbReference type="EMBL" id="SFQ34191.1"/>
    </source>
</evidence>
<protein>
    <submittedName>
        <fullName evidence="1">Uncharacterized protein</fullName>
    </submittedName>
</protein>
<dbReference type="Proteomes" id="UP000199031">
    <property type="component" value="Unassembled WGS sequence"/>
</dbReference>
<sequence>MPSEKYFFSEWEEFDFMLDNFQKILDERQLKKFATWQKQNIEMHKQHLIDNDIEQEKYVAYYMEIVKFHEQKLIPEFLKEKRSIDVAVNLHDKPKVDFLKQEYQKYLNNQKLDILISHYRHNRLFAPKRLEALLLMHQLECLTPRYSSFKLHMDEPTQIVAEFLIRKFHYLPKQLEGFFKSKQEEYSSYIENIKSKYLGESKGFTVTVTETDEQQKENQIMQIILIDKAKYSC</sequence>
<organism evidence="1 2">
    <name type="scientific">Parafilimonas terrae</name>
    <dbReference type="NCBI Taxonomy" id="1465490"/>
    <lineage>
        <taxon>Bacteria</taxon>
        <taxon>Pseudomonadati</taxon>
        <taxon>Bacteroidota</taxon>
        <taxon>Chitinophagia</taxon>
        <taxon>Chitinophagales</taxon>
        <taxon>Chitinophagaceae</taxon>
        <taxon>Parafilimonas</taxon>
    </lineage>
</organism>
<dbReference type="AlphaFoldDB" id="A0A1I5XQE2"/>
<accession>A0A1I5XQE2</accession>
<evidence type="ECO:0000313" key="2">
    <source>
        <dbReference type="Proteomes" id="UP000199031"/>
    </source>
</evidence>
<gene>
    <name evidence="1" type="ORF">SAMN05444277_109109</name>
</gene>
<dbReference type="EMBL" id="FOXQ01000009">
    <property type="protein sequence ID" value="SFQ34191.1"/>
    <property type="molecule type" value="Genomic_DNA"/>
</dbReference>
<proteinExistence type="predicted"/>
<dbReference type="RefSeq" id="WP_090660083.1">
    <property type="nucleotide sequence ID" value="NZ_FOXQ01000009.1"/>
</dbReference>
<keyword evidence="2" id="KW-1185">Reference proteome</keyword>
<name>A0A1I5XQE2_9BACT</name>